<dbReference type="InterPro" id="IPR045851">
    <property type="entry name" value="AMP-bd_C_sf"/>
</dbReference>
<evidence type="ECO:0000259" key="2">
    <source>
        <dbReference type="Pfam" id="PF13193"/>
    </source>
</evidence>
<dbReference type="PANTHER" id="PTHR43767">
    <property type="entry name" value="LONG-CHAIN-FATTY-ACID--COA LIGASE"/>
    <property type="match status" value="1"/>
</dbReference>
<dbReference type="EC" id="6.2.1.3" evidence="3"/>
<dbReference type="PANTHER" id="PTHR43767:SF9">
    <property type="entry name" value="LONG-CHAIN-FATTY-ACID--COA LIGASE"/>
    <property type="match status" value="1"/>
</dbReference>
<name>A0ABV2EZR6_9BACL</name>
<comment type="caution">
    <text evidence="3">The sequence shown here is derived from an EMBL/GenBank/DDBJ whole genome shotgun (WGS) entry which is preliminary data.</text>
</comment>
<gene>
    <name evidence="3" type="ORF">ABID47_001603</name>
</gene>
<dbReference type="EMBL" id="JBEPLV010000001">
    <property type="protein sequence ID" value="MET3545009.1"/>
    <property type="molecule type" value="Genomic_DNA"/>
</dbReference>
<keyword evidence="4" id="KW-1185">Reference proteome</keyword>
<dbReference type="GO" id="GO:0004467">
    <property type="term" value="F:long-chain fatty acid-CoA ligase activity"/>
    <property type="evidence" value="ECO:0007669"/>
    <property type="project" value="UniProtKB-EC"/>
</dbReference>
<evidence type="ECO:0000313" key="4">
    <source>
        <dbReference type="Proteomes" id="UP001549098"/>
    </source>
</evidence>
<dbReference type="Pfam" id="PF00501">
    <property type="entry name" value="AMP-binding"/>
    <property type="match status" value="1"/>
</dbReference>
<keyword evidence="3" id="KW-0436">Ligase</keyword>
<evidence type="ECO:0000313" key="3">
    <source>
        <dbReference type="EMBL" id="MET3545009.1"/>
    </source>
</evidence>
<dbReference type="Gene3D" id="3.30.300.30">
    <property type="match status" value="1"/>
</dbReference>
<dbReference type="SUPFAM" id="SSF56801">
    <property type="entry name" value="Acetyl-CoA synthetase-like"/>
    <property type="match status" value="1"/>
</dbReference>
<dbReference type="InterPro" id="IPR020845">
    <property type="entry name" value="AMP-binding_CS"/>
</dbReference>
<dbReference type="InterPro" id="IPR000873">
    <property type="entry name" value="AMP-dep_synth/lig_dom"/>
</dbReference>
<reference evidence="3 4" key="1">
    <citation type="submission" date="2024-06" db="EMBL/GenBank/DDBJ databases">
        <title>Genomic Encyclopedia of Type Strains, Phase IV (KMG-IV): sequencing the most valuable type-strain genomes for metagenomic binning, comparative biology and taxonomic classification.</title>
        <authorList>
            <person name="Goeker M."/>
        </authorList>
    </citation>
    <scope>NUCLEOTIDE SEQUENCE [LARGE SCALE GENOMIC DNA]</scope>
    <source>
        <strain evidence="3 4">DSM 17253</strain>
    </source>
</reference>
<protein>
    <submittedName>
        <fullName evidence="3">Long-chain acyl-CoA synthetase</fullName>
        <ecNumber evidence="3">6.2.1.3</ecNumber>
    </submittedName>
</protein>
<dbReference type="InterPro" id="IPR025110">
    <property type="entry name" value="AMP-bd_C"/>
</dbReference>
<dbReference type="InterPro" id="IPR050237">
    <property type="entry name" value="ATP-dep_AMP-bd_enzyme"/>
</dbReference>
<dbReference type="PROSITE" id="PS00455">
    <property type="entry name" value="AMP_BINDING"/>
    <property type="match status" value="1"/>
</dbReference>
<dbReference type="Proteomes" id="UP001549098">
    <property type="component" value="Unassembled WGS sequence"/>
</dbReference>
<proteinExistence type="predicted"/>
<sequence>MTFRSLLISVNRFANALLRLGVRKGDRIAIMLPNCPQEVIAYYGALLAGGVVVMTNPLYVPREIQHQLSDADVRIIVTLDALVQRVEQAMTHRPLSKLIVTSVKDYLPFPKNILYPLAAKKDGTHVSVTYDDRIVSFTRLMKQSSSDPVKVDIDAEQDLALIQYTGGTTGFAKGVMLTHMNLVSNTIQSQLWFYRARIGQEKYLAALPFFHVFGLTVLLNQAVYNAGTLILVPRFEINQVLKIIDRRKPTVFPGAPTMYIAVIHHPEVHKYDLSSINICISGAAPLPLEVQERFEEVTRGKLIEGYGLTEASPVTHANNIWEKRKNGSIGIPLPDTEARVVHPETGEELPLGEIGELVVRGPQVMKGYWNRPEDTERTLRDGWLYTGDLARMDEEGFFYILDRRKDLIIAGGYNIYPREIEEVLFEHPDVEEAVVAGVNDPYRGENVKAYIVLRKGSSVTEQELKQWCKERLAVYKVPKIYEFRESLPKTLVGKVLRRKLIEEENEKLVNQSKVDL</sequence>
<evidence type="ECO:0000259" key="1">
    <source>
        <dbReference type="Pfam" id="PF00501"/>
    </source>
</evidence>
<dbReference type="CDD" id="cd05936">
    <property type="entry name" value="FC-FACS_FadD_like"/>
    <property type="match status" value="1"/>
</dbReference>
<dbReference type="Gene3D" id="2.30.38.10">
    <property type="entry name" value="Luciferase, Domain 3"/>
    <property type="match status" value="1"/>
</dbReference>
<feature type="domain" description="AMP-dependent synthetase/ligase" evidence="1">
    <location>
        <begin position="1"/>
        <end position="369"/>
    </location>
</feature>
<organism evidence="3 4">
    <name type="scientific">Paenibacillus favisporus</name>
    <dbReference type="NCBI Taxonomy" id="221028"/>
    <lineage>
        <taxon>Bacteria</taxon>
        <taxon>Bacillati</taxon>
        <taxon>Bacillota</taxon>
        <taxon>Bacilli</taxon>
        <taxon>Bacillales</taxon>
        <taxon>Paenibacillaceae</taxon>
        <taxon>Paenibacillus</taxon>
    </lineage>
</organism>
<dbReference type="Gene3D" id="3.40.50.980">
    <property type="match status" value="2"/>
</dbReference>
<dbReference type="Pfam" id="PF13193">
    <property type="entry name" value="AMP-binding_C"/>
    <property type="match status" value="1"/>
</dbReference>
<feature type="domain" description="AMP-binding enzyme C-terminal" evidence="2">
    <location>
        <begin position="419"/>
        <end position="494"/>
    </location>
</feature>
<accession>A0ABV2EZR6</accession>